<keyword evidence="2" id="KW-1185">Reference proteome</keyword>
<proteinExistence type="predicted"/>
<comment type="caution">
    <text evidence="1">The sequence shown here is derived from an EMBL/GenBank/DDBJ whole genome shotgun (WGS) entry which is preliminary data.</text>
</comment>
<dbReference type="EMBL" id="JBHUCP010000001">
    <property type="protein sequence ID" value="MFD1528161.1"/>
    <property type="molecule type" value="Genomic_DNA"/>
</dbReference>
<protein>
    <recommendedName>
        <fullName evidence="3">DUF3024 domain-containing protein</fullName>
    </recommendedName>
</protein>
<accession>A0ABW4FEL5</accession>
<reference evidence="2" key="1">
    <citation type="journal article" date="2019" name="Int. J. Syst. Evol. Microbiol.">
        <title>The Global Catalogue of Microorganisms (GCM) 10K type strain sequencing project: providing services to taxonomists for standard genome sequencing and annotation.</title>
        <authorList>
            <consortium name="The Broad Institute Genomics Platform"/>
            <consortium name="The Broad Institute Genome Sequencing Center for Infectious Disease"/>
            <person name="Wu L."/>
            <person name="Ma J."/>
        </authorList>
    </citation>
    <scope>NUCLEOTIDE SEQUENCE [LARGE SCALE GENOMIC DNA]</scope>
    <source>
        <strain evidence="2">JCM 12165</strain>
    </source>
</reference>
<dbReference type="InterPro" id="IPR021388">
    <property type="entry name" value="DUF3024"/>
</dbReference>
<dbReference type="RefSeq" id="WP_343972453.1">
    <property type="nucleotide sequence ID" value="NZ_BAAAJG010000003.1"/>
</dbReference>
<evidence type="ECO:0008006" key="3">
    <source>
        <dbReference type="Google" id="ProtNLM"/>
    </source>
</evidence>
<sequence length="101" mass="11470">MTVSDEIRTRLSQWCAARVTDEEREQRQVAYTIQGDDVTIVERRPPAFPELGHAWSAVPVARLRKEDGGMWTLFWPVEGGEWRREACGDDPIALLDEAANS</sequence>
<evidence type="ECO:0000313" key="1">
    <source>
        <dbReference type="EMBL" id="MFD1528161.1"/>
    </source>
</evidence>
<evidence type="ECO:0000313" key="2">
    <source>
        <dbReference type="Proteomes" id="UP001597145"/>
    </source>
</evidence>
<gene>
    <name evidence="1" type="ORF">ACFSCY_01760</name>
</gene>
<organism evidence="1 2">
    <name type="scientific">Pseudonocardia aurantiaca</name>
    <dbReference type="NCBI Taxonomy" id="75290"/>
    <lineage>
        <taxon>Bacteria</taxon>
        <taxon>Bacillati</taxon>
        <taxon>Actinomycetota</taxon>
        <taxon>Actinomycetes</taxon>
        <taxon>Pseudonocardiales</taxon>
        <taxon>Pseudonocardiaceae</taxon>
        <taxon>Pseudonocardia</taxon>
    </lineage>
</organism>
<dbReference type="Pfam" id="PF11225">
    <property type="entry name" value="DUF3024"/>
    <property type="match status" value="1"/>
</dbReference>
<name>A0ABW4FEL5_9PSEU</name>
<dbReference type="Proteomes" id="UP001597145">
    <property type="component" value="Unassembled WGS sequence"/>
</dbReference>